<evidence type="ECO:0000313" key="2">
    <source>
        <dbReference type="Proteomes" id="UP001165092"/>
    </source>
</evidence>
<sequence length="105" mass="11721">MTAQTTPDPPDLLTPDSAMTALHNLHKALRVKGVTALPDTAKRCTCLLGAETVVVALHGRWWSIEWSETDIDPILPVGAEWRMAERVRRVLVIRSVPRRQSTGQR</sequence>
<evidence type="ECO:0000313" key="1">
    <source>
        <dbReference type="EMBL" id="GLU49991.1"/>
    </source>
</evidence>
<protein>
    <submittedName>
        <fullName evidence="1">Uncharacterized protein</fullName>
    </submittedName>
</protein>
<proteinExistence type="predicted"/>
<organism evidence="1 2">
    <name type="scientific">Nocardiopsis ansamitocini</name>
    <dbReference type="NCBI Taxonomy" id="1670832"/>
    <lineage>
        <taxon>Bacteria</taxon>
        <taxon>Bacillati</taxon>
        <taxon>Actinomycetota</taxon>
        <taxon>Actinomycetes</taxon>
        <taxon>Streptosporangiales</taxon>
        <taxon>Nocardiopsidaceae</taxon>
        <taxon>Nocardiopsis</taxon>
    </lineage>
</organism>
<dbReference type="Proteomes" id="UP001165092">
    <property type="component" value="Unassembled WGS sequence"/>
</dbReference>
<dbReference type="EMBL" id="BSQG01000010">
    <property type="protein sequence ID" value="GLU49991.1"/>
    <property type="molecule type" value="Genomic_DNA"/>
</dbReference>
<gene>
    <name evidence="1" type="ORF">Nans01_43420</name>
</gene>
<comment type="caution">
    <text evidence="1">The sequence shown here is derived from an EMBL/GenBank/DDBJ whole genome shotgun (WGS) entry which is preliminary data.</text>
</comment>
<name>A0A9W6PA97_9ACTN</name>
<dbReference type="AlphaFoldDB" id="A0A9W6PA97"/>
<reference evidence="1" key="1">
    <citation type="submission" date="2023-02" db="EMBL/GenBank/DDBJ databases">
        <title>Nocardiopsis ansamitocini NBRC 112285.</title>
        <authorList>
            <person name="Ichikawa N."/>
            <person name="Sato H."/>
            <person name="Tonouchi N."/>
        </authorList>
    </citation>
    <scope>NUCLEOTIDE SEQUENCE</scope>
    <source>
        <strain evidence="1">NBRC 112285</strain>
    </source>
</reference>
<dbReference type="RefSeq" id="WP_285761529.1">
    <property type="nucleotide sequence ID" value="NZ_BSQG01000010.1"/>
</dbReference>
<accession>A0A9W6PA97</accession>
<keyword evidence="2" id="KW-1185">Reference proteome</keyword>